<feature type="transmembrane region" description="Helical" evidence="8">
    <location>
        <begin position="330"/>
        <end position="351"/>
    </location>
</feature>
<name>B2A181_NATTJ</name>
<dbReference type="EMBL" id="CP001034">
    <property type="protein sequence ID" value="ACB86022.1"/>
    <property type="molecule type" value="Genomic_DNA"/>
</dbReference>
<dbReference type="InParanoid" id="B2A181"/>
<dbReference type="Gene3D" id="1.20.1740.10">
    <property type="entry name" value="Amino acid/polyamine transporter I"/>
    <property type="match status" value="1"/>
</dbReference>
<dbReference type="eggNOG" id="COG0814">
    <property type="taxonomic scope" value="Bacteria"/>
</dbReference>
<evidence type="ECO:0000256" key="7">
    <source>
        <dbReference type="ARBA" id="ARBA00023136"/>
    </source>
</evidence>
<dbReference type="Pfam" id="PF03845">
    <property type="entry name" value="Spore_permease"/>
    <property type="match status" value="1"/>
</dbReference>
<keyword evidence="5 8" id="KW-0812">Transmembrane</keyword>
<dbReference type="STRING" id="457570.Nther_2457"/>
<evidence type="ECO:0000256" key="1">
    <source>
        <dbReference type="ARBA" id="ARBA00004141"/>
    </source>
</evidence>
<dbReference type="HOGENOM" id="CLU_047547_0_2_9"/>
<evidence type="ECO:0000256" key="2">
    <source>
        <dbReference type="ARBA" id="ARBA00007998"/>
    </source>
</evidence>
<organism evidence="9 10">
    <name type="scientific">Natranaerobius thermophilus (strain ATCC BAA-1301 / DSM 18059 / JW/NM-WN-LF)</name>
    <dbReference type="NCBI Taxonomy" id="457570"/>
    <lineage>
        <taxon>Bacteria</taxon>
        <taxon>Bacillati</taxon>
        <taxon>Bacillota</taxon>
        <taxon>Clostridia</taxon>
        <taxon>Natranaerobiales</taxon>
        <taxon>Natranaerobiaceae</taxon>
        <taxon>Natranaerobius</taxon>
    </lineage>
</organism>
<dbReference type="PANTHER" id="PTHR34975">
    <property type="entry name" value="SPORE GERMINATION PROTEIN A2"/>
    <property type="match status" value="1"/>
</dbReference>
<sequence length="359" mass="40833">MKKHEKKDISQFQWITIILGMTIGIGITTLPRGIATEAGRDGWFSILLSTLIVIIYANICLYFSRLFPDKTLAQSSIIILGKFWGTILIVIYSLYALTLSGLVLRFFMNIAYVYLDIQYPMVFHFIIILSVIIYIARNGLSTLSRLSELVLFYTLPLFILFLIPVSLDKHINLLPVFEGGIVEPVKAIQEPLLAFLGIEIILVFYPYLNKKEDDAKLTNIAIIITGLIYTSIFIVSLMMMGLEQLNLTYWPFIEYLKIIDIAVIERIDTLFIHLWLGKVILVSSIQYFVATFSLAHITNKDYHDIWSLVAWPIVLFVALVPQNVPETEEFAANFTLYGGGLVILIPILLIITCKLRGVR</sequence>
<comment type="similarity">
    <text evidence="2">Belongs to the amino acid-polyamine-organocation (APC) superfamily. Spore germination protein (SGP) (TC 2.A.3.9) family.</text>
</comment>
<reference evidence="9 10" key="2">
    <citation type="journal article" date="2011" name="J. Bacteriol.">
        <title>Complete genome sequence of the anaerobic, halophilic alkalithermophile Natranaerobius thermophilus JW/NM-WN-LF.</title>
        <authorList>
            <person name="Zhao B."/>
            <person name="Mesbah N.M."/>
            <person name="Dalin E."/>
            <person name="Goodwin L."/>
            <person name="Nolan M."/>
            <person name="Pitluck S."/>
            <person name="Chertkov O."/>
            <person name="Brettin T.S."/>
            <person name="Han J."/>
            <person name="Larimer F.W."/>
            <person name="Land M.L."/>
            <person name="Hauser L."/>
            <person name="Kyrpides N."/>
            <person name="Wiegel J."/>
        </authorList>
    </citation>
    <scope>NUCLEOTIDE SEQUENCE [LARGE SCALE GENOMIC DNA]</scope>
    <source>
        <strain evidence="10">ATCC BAA-1301 / DSM 18059 / JW/NM-WN-LF</strain>
    </source>
</reference>
<keyword evidence="7 8" id="KW-0472">Membrane</keyword>
<feature type="transmembrane region" description="Helical" evidence="8">
    <location>
        <begin position="12"/>
        <end position="30"/>
    </location>
</feature>
<feature type="transmembrane region" description="Helical" evidence="8">
    <location>
        <begin position="149"/>
        <end position="167"/>
    </location>
</feature>
<feature type="transmembrane region" description="Helical" evidence="8">
    <location>
        <begin position="42"/>
        <end position="63"/>
    </location>
</feature>
<reference evidence="9 10" key="1">
    <citation type="submission" date="2008-04" db="EMBL/GenBank/DDBJ databases">
        <title>Complete sequence of chromosome of Natranaerobius thermophilus JW/NM-WN-LF.</title>
        <authorList>
            <consortium name="US DOE Joint Genome Institute"/>
            <person name="Copeland A."/>
            <person name="Lucas S."/>
            <person name="Lapidus A."/>
            <person name="Glavina del Rio T."/>
            <person name="Dalin E."/>
            <person name="Tice H."/>
            <person name="Bruce D."/>
            <person name="Goodwin L."/>
            <person name="Pitluck S."/>
            <person name="Chertkov O."/>
            <person name="Brettin T."/>
            <person name="Detter J.C."/>
            <person name="Han C."/>
            <person name="Kuske C.R."/>
            <person name="Schmutz J."/>
            <person name="Larimer F."/>
            <person name="Land M."/>
            <person name="Hauser L."/>
            <person name="Kyrpides N."/>
            <person name="Lykidis A."/>
            <person name="Mesbah N.M."/>
            <person name="Wiegel J."/>
        </authorList>
    </citation>
    <scope>NUCLEOTIDE SEQUENCE [LARGE SCALE GENOMIC DNA]</scope>
    <source>
        <strain evidence="10">ATCC BAA-1301 / DSM 18059 / JW/NM-WN-LF</strain>
    </source>
</reference>
<dbReference type="PANTHER" id="PTHR34975:SF2">
    <property type="entry name" value="SPORE GERMINATION PROTEIN A2"/>
    <property type="match status" value="1"/>
</dbReference>
<feature type="transmembrane region" description="Helical" evidence="8">
    <location>
        <begin position="119"/>
        <end position="137"/>
    </location>
</feature>
<proteinExistence type="inferred from homology"/>
<feature type="transmembrane region" description="Helical" evidence="8">
    <location>
        <begin position="220"/>
        <end position="242"/>
    </location>
</feature>
<dbReference type="NCBIfam" id="TIGR00912">
    <property type="entry name" value="2A0309"/>
    <property type="match status" value="1"/>
</dbReference>
<evidence type="ECO:0000256" key="6">
    <source>
        <dbReference type="ARBA" id="ARBA00022989"/>
    </source>
</evidence>
<dbReference type="Proteomes" id="UP000001683">
    <property type="component" value="Chromosome"/>
</dbReference>
<feature type="transmembrane region" description="Helical" evidence="8">
    <location>
        <begin position="305"/>
        <end position="324"/>
    </location>
</feature>
<keyword evidence="4" id="KW-0309">Germination</keyword>
<dbReference type="InterPro" id="IPR004761">
    <property type="entry name" value="Spore_GerAB"/>
</dbReference>
<comment type="subcellular location">
    <subcellularLocation>
        <location evidence="1">Membrane</location>
        <topology evidence="1">Multi-pass membrane protein</topology>
    </subcellularLocation>
</comment>
<dbReference type="KEGG" id="nth:Nther_2457"/>
<keyword evidence="3" id="KW-0813">Transport</keyword>
<dbReference type="OrthoDB" id="2716906at2"/>
<gene>
    <name evidence="9" type="ordered locus">Nther_2457</name>
</gene>
<protein>
    <submittedName>
        <fullName evidence="9">Spore germination protein</fullName>
    </submittedName>
</protein>
<keyword evidence="6 8" id="KW-1133">Transmembrane helix</keyword>
<evidence type="ECO:0000256" key="5">
    <source>
        <dbReference type="ARBA" id="ARBA00022692"/>
    </source>
</evidence>
<feature type="transmembrane region" description="Helical" evidence="8">
    <location>
        <begin position="187"/>
        <end position="208"/>
    </location>
</feature>
<dbReference type="AlphaFoldDB" id="B2A181"/>
<feature type="transmembrane region" description="Helical" evidence="8">
    <location>
        <begin position="83"/>
        <end position="107"/>
    </location>
</feature>
<accession>B2A181</accession>
<evidence type="ECO:0000313" key="9">
    <source>
        <dbReference type="EMBL" id="ACB86022.1"/>
    </source>
</evidence>
<feature type="transmembrane region" description="Helical" evidence="8">
    <location>
        <begin position="275"/>
        <end position="298"/>
    </location>
</feature>
<dbReference type="RefSeq" id="WP_012448867.1">
    <property type="nucleotide sequence ID" value="NC_010718.1"/>
</dbReference>
<dbReference type="GO" id="GO:0016020">
    <property type="term" value="C:membrane"/>
    <property type="evidence" value="ECO:0007669"/>
    <property type="project" value="UniProtKB-SubCell"/>
</dbReference>
<evidence type="ECO:0000313" key="10">
    <source>
        <dbReference type="Proteomes" id="UP000001683"/>
    </source>
</evidence>
<keyword evidence="10" id="KW-1185">Reference proteome</keyword>
<evidence type="ECO:0000256" key="4">
    <source>
        <dbReference type="ARBA" id="ARBA00022544"/>
    </source>
</evidence>
<evidence type="ECO:0000256" key="8">
    <source>
        <dbReference type="SAM" id="Phobius"/>
    </source>
</evidence>
<dbReference type="GO" id="GO:0009847">
    <property type="term" value="P:spore germination"/>
    <property type="evidence" value="ECO:0007669"/>
    <property type="project" value="InterPro"/>
</dbReference>
<evidence type="ECO:0000256" key="3">
    <source>
        <dbReference type="ARBA" id="ARBA00022448"/>
    </source>
</evidence>